<dbReference type="InParanoid" id="A0A5C3PC54"/>
<evidence type="ECO:0000313" key="3">
    <source>
        <dbReference type="Proteomes" id="UP000308197"/>
    </source>
</evidence>
<feature type="region of interest" description="Disordered" evidence="1">
    <location>
        <begin position="111"/>
        <end position="132"/>
    </location>
</feature>
<accession>A0A5C3PC54</accession>
<dbReference type="AlphaFoldDB" id="A0A5C3PC54"/>
<reference evidence="2 3" key="1">
    <citation type="journal article" date="2019" name="Nat. Ecol. Evol.">
        <title>Megaphylogeny resolves global patterns of mushroom evolution.</title>
        <authorList>
            <person name="Varga T."/>
            <person name="Krizsan K."/>
            <person name="Foldi C."/>
            <person name="Dima B."/>
            <person name="Sanchez-Garcia M."/>
            <person name="Sanchez-Ramirez S."/>
            <person name="Szollosi G.J."/>
            <person name="Szarkandi J.G."/>
            <person name="Papp V."/>
            <person name="Albert L."/>
            <person name="Andreopoulos W."/>
            <person name="Angelini C."/>
            <person name="Antonin V."/>
            <person name="Barry K.W."/>
            <person name="Bougher N.L."/>
            <person name="Buchanan P."/>
            <person name="Buyck B."/>
            <person name="Bense V."/>
            <person name="Catcheside P."/>
            <person name="Chovatia M."/>
            <person name="Cooper J."/>
            <person name="Damon W."/>
            <person name="Desjardin D."/>
            <person name="Finy P."/>
            <person name="Geml J."/>
            <person name="Haridas S."/>
            <person name="Hughes K."/>
            <person name="Justo A."/>
            <person name="Karasinski D."/>
            <person name="Kautmanova I."/>
            <person name="Kiss B."/>
            <person name="Kocsube S."/>
            <person name="Kotiranta H."/>
            <person name="LaButti K.M."/>
            <person name="Lechner B.E."/>
            <person name="Liimatainen K."/>
            <person name="Lipzen A."/>
            <person name="Lukacs Z."/>
            <person name="Mihaltcheva S."/>
            <person name="Morgado L.N."/>
            <person name="Niskanen T."/>
            <person name="Noordeloos M.E."/>
            <person name="Ohm R.A."/>
            <person name="Ortiz-Santana B."/>
            <person name="Ovrebo C."/>
            <person name="Racz N."/>
            <person name="Riley R."/>
            <person name="Savchenko A."/>
            <person name="Shiryaev A."/>
            <person name="Soop K."/>
            <person name="Spirin V."/>
            <person name="Szebenyi C."/>
            <person name="Tomsovsky M."/>
            <person name="Tulloss R.E."/>
            <person name="Uehling J."/>
            <person name="Grigoriev I.V."/>
            <person name="Vagvolgyi C."/>
            <person name="Papp T."/>
            <person name="Martin F.M."/>
            <person name="Miettinen O."/>
            <person name="Hibbett D.S."/>
            <person name="Nagy L.G."/>
        </authorList>
    </citation>
    <scope>NUCLEOTIDE SEQUENCE [LARGE SCALE GENOMIC DNA]</scope>
    <source>
        <strain evidence="2 3">HHB13444</strain>
    </source>
</reference>
<proteinExistence type="predicted"/>
<keyword evidence="3" id="KW-1185">Reference proteome</keyword>
<dbReference type="EMBL" id="ML211159">
    <property type="protein sequence ID" value="TFK87314.1"/>
    <property type="molecule type" value="Genomic_DNA"/>
</dbReference>
<organism evidence="2 3">
    <name type="scientific">Polyporus arcularius HHB13444</name>
    <dbReference type="NCBI Taxonomy" id="1314778"/>
    <lineage>
        <taxon>Eukaryota</taxon>
        <taxon>Fungi</taxon>
        <taxon>Dikarya</taxon>
        <taxon>Basidiomycota</taxon>
        <taxon>Agaricomycotina</taxon>
        <taxon>Agaricomycetes</taxon>
        <taxon>Polyporales</taxon>
        <taxon>Polyporaceae</taxon>
        <taxon>Polyporus</taxon>
    </lineage>
</organism>
<dbReference type="Proteomes" id="UP000308197">
    <property type="component" value="Unassembled WGS sequence"/>
</dbReference>
<name>A0A5C3PC54_9APHY</name>
<evidence type="ECO:0000256" key="1">
    <source>
        <dbReference type="SAM" id="MobiDB-lite"/>
    </source>
</evidence>
<gene>
    <name evidence="2" type="ORF">K466DRAFT_491108</name>
</gene>
<sequence length="307" mass="34401">MHTRQDVGLPKHEKDWVVRTYFSEATQAIVKSGAKNFLKQATDHIHRLYGFEFGGPREAEEEEAATRRERNARGPRKARVRRIPAETVEDVPGRIAKARDYIHSVVNHLRNDPKHSRATPIAIPPLKEPPRPRSLGALDVLLKSVMGQQIPTTLNSEGHVDPGQRRSMGRDMLNSLTPEQRLELDAMVEEANAAAAQENIDLAGGVSEWERARMVPSLKPYLEKMFNHILGNVHWVTASITGGPGVDGQLEVMPVSNGTDRRGRDFFSALCTEFGIERDEFKTFSVLWFQQSVKSKSDGYTDNANLS</sequence>
<protein>
    <submittedName>
        <fullName evidence="2">Uncharacterized protein</fullName>
    </submittedName>
</protein>
<evidence type="ECO:0000313" key="2">
    <source>
        <dbReference type="EMBL" id="TFK87314.1"/>
    </source>
</evidence>